<gene>
    <name evidence="1" type="ORF">CIPAW_11G076900</name>
</gene>
<name>A0A8T1NZS0_CARIL</name>
<dbReference type="Proteomes" id="UP000811609">
    <property type="component" value="Chromosome 11"/>
</dbReference>
<evidence type="ECO:0000313" key="2">
    <source>
        <dbReference type="Proteomes" id="UP000811609"/>
    </source>
</evidence>
<accession>A0A8T1NZS0</accession>
<dbReference type="AlphaFoldDB" id="A0A8T1NZS0"/>
<comment type="caution">
    <text evidence="1">The sequence shown here is derived from an EMBL/GenBank/DDBJ whole genome shotgun (WGS) entry which is preliminary data.</text>
</comment>
<proteinExistence type="predicted"/>
<protein>
    <submittedName>
        <fullName evidence="1">Uncharacterized protein</fullName>
    </submittedName>
</protein>
<evidence type="ECO:0000313" key="1">
    <source>
        <dbReference type="EMBL" id="KAG6635925.1"/>
    </source>
</evidence>
<dbReference type="EMBL" id="CM031819">
    <property type="protein sequence ID" value="KAG6635925.1"/>
    <property type="molecule type" value="Genomic_DNA"/>
</dbReference>
<organism evidence="1 2">
    <name type="scientific">Carya illinoinensis</name>
    <name type="common">Pecan</name>
    <dbReference type="NCBI Taxonomy" id="32201"/>
    <lineage>
        <taxon>Eukaryota</taxon>
        <taxon>Viridiplantae</taxon>
        <taxon>Streptophyta</taxon>
        <taxon>Embryophyta</taxon>
        <taxon>Tracheophyta</taxon>
        <taxon>Spermatophyta</taxon>
        <taxon>Magnoliopsida</taxon>
        <taxon>eudicotyledons</taxon>
        <taxon>Gunneridae</taxon>
        <taxon>Pentapetalae</taxon>
        <taxon>rosids</taxon>
        <taxon>fabids</taxon>
        <taxon>Fagales</taxon>
        <taxon>Juglandaceae</taxon>
        <taxon>Carya</taxon>
    </lineage>
</organism>
<sequence length="123" mass="13652">MPIPETTITILAQKCSTSSLVSSGGVGKLSQVLEYEEGEIIEIPLHRVEDLVPVDNDINLVDDGSSLLKQILNNKGYRQWEIDVVFQDESEFRVSALDVSLQLGNTSETMSKDSNSLSLFFFK</sequence>
<keyword evidence="2" id="KW-1185">Reference proteome</keyword>
<reference evidence="1" key="1">
    <citation type="submission" date="2020-12" db="EMBL/GenBank/DDBJ databases">
        <title>WGS assembly of Carya illinoinensis cv. Pawnee.</title>
        <authorList>
            <person name="Platts A."/>
            <person name="Shu S."/>
            <person name="Wright S."/>
            <person name="Barry K."/>
            <person name="Edger P."/>
            <person name="Pires J.C."/>
            <person name="Schmutz J."/>
        </authorList>
    </citation>
    <scope>NUCLEOTIDE SEQUENCE</scope>
    <source>
        <tissue evidence="1">Leaf</tissue>
    </source>
</reference>